<dbReference type="Proteomes" id="UP001283361">
    <property type="component" value="Unassembled WGS sequence"/>
</dbReference>
<proteinExistence type="inferred from homology"/>
<organism evidence="4 5">
    <name type="scientific">Elysia crispata</name>
    <name type="common">lettuce slug</name>
    <dbReference type="NCBI Taxonomy" id="231223"/>
    <lineage>
        <taxon>Eukaryota</taxon>
        <taxon>Metazoa</taxon>
        <taxon>Spiralia</taxon>
        <taxon>Lophotrochozoa</taxon>
        <taxon>Mollusca</taxon>
        <taxon>Gastropoda</taxon>
        <taxon>Heterobranchia</taxon>
        <taxon>Euthyneura</taxon>
        <taxon>Panpulmonata</taxon>
        <taxon>Sacoglossa</taxon>
        <taxon>Placobranchoidea</taxon>
        <taxon>Plakobranchidae</taxon>
        <taxon>Elysia</taxon>
    </lineage>
</organism>
<dbReference type="GO" id="GO:0008146">
    <property type="term" value="F:sulfotransferase activity"/>
    <property type="evidence" value="ECO:0007669"/>
    <property type="project" value="InterPro"/>
</dbReference>
<sequence length="368" mass="42094">MVALISRAHTVTAAATLNRPSRLICPCCNDRLTFLSNPVYSRFSIYSGEKELPVSDAKMSDMEVVHLPDGGGNTLKALKYKGRLWPAFAPESIRGVETFKSRDGDAIVVAYPKSGTHWVWEMTRLLQAGKTDVPMIEKDDGMIEDVLPEKLESQSSPRALNTHAHFELMPKEVLNKKNCKLIYVTRDPRDVAVSYFNHHRKLVQYYEYKGQWKDYFPLYLSGKVDYESWFAYTRGWEQGIKDNPDLQVHVTSYEALHENTNEEVKKLAQFLGASTDETFISDVVKMTSFDSMKVSKGKNETFKGKDQTEAPIMYRKGKVGDWKNWFTVAQSEQFNAVFDREMVGTMAFELYSHTKQDQTAPDGNMNER</sequence>
<evidence type="ECO:0000259" key="3">
    <source>
        <dbReference type="Pfam" id="PF00685"/>
    </source>
</evidence>
<dbReference type="InterPro" id="IPR000863">
    <property type="entry name" value="Sulfotransferase_dom"/>
</dbReference>
<dbReference type="InterPro" id="IPR027417">
    <property type="entry name" value="P-loop_NTPase"/>
</dbReference>
<dbReference type="PANTHER" id="PTHR11783">
    <property type="entry name" value="SULFOTRANSFERASE SULT"/>
    <property type="match status" value="1"/>
</dbReference>
<dbReference type="AlphaFoldDB" id="A0AAE1B9W7"/>
<evidence type="ECO:0000256" key="1">
    <source>
        <dbReference type="ARBA" id="ARBA00005771"/>
    </source>
</evidence>
<protein>
    <recommendedName>
        <fullName evidence="3">Sulfotransferase domain-containing protein</fullName>
    </recommendedName>
</protein>
<name>A0AAE1B9W7_9GAST</name>
<keyword evidence="2" id="KW-0808">Transferase</keyword>
<comment type="caution">
    <text evidence="4">The sequence shown here is derived from an EMBL/GenBank/DDBJ whole genome shotgun (WGS) entry which is preliminary data.</text>
</comment>
<keyword evidence="5" id="KW-1185">Reference proteome</keyword>
<dbReference type="SUPFAM" id="SSF52540">
    <property type="entry name" value="P-loop containing nucleoside triphosphate hydrolases"/>
    <property type="match status" value="1"/>
</dbReference>
<comment type="similarity">
    <text evidence="1">Belongs to the sulfotransferase 1 family.</text>
</comment>
<evidence type="ECO:0000256" key="2">
    <source>
        <dbReference type="ARBA" id="ARBA00022679"/>
    </source>
</evidence>
<accession>A0AAE1B9W7</accession>
<dbReference type="Pfam" id="PF00685">
    <property type="entry name" value="Sulfotransfer_1"/>
    <property type="match status" value="1"/>
</dbReference>
<dbReference type="EMBL" id="JAWDGP010000340">
    <property type="protein sequence ID" value="KAK3801312.1"/>
    <property type="molecule type" value="Genomic_DNA"/>
</dbReference>
<gene>
    <name evidence="4" type="ORF">RRG08_023584</name>
</gene>
<dbReference type="Gene3D" id="3.40.50.300">
    <property type="entry name" value="P-loop containing nucleotide triphosphate hydrolases"/>
    <property type="match status" value="1"/>
</dbReference>
<feature type="domain" description="Sulfotransferase" evidence="3">
    <location>
        <begin position="104"/>
        <end position="344"/>
    </location>
</feature>
<evidence type="ECO:0000313" key="4">
    <source>
        <dbReference type="EMBL" id="KAK3801312.1"/>
    </source>
</evidence>
<evidence type="ECO:0000313" key="5">
    <source>
        <dbReference type="Proteomes" id="UP001283361"/>
    </source>
</evidence>
<reference evidence="4" key="1">
    <citation type="journal article" date="2023" name="G3 (Bethesda)">
        <title>A reference genome for the long-term kleptoplast-retaining sea slug Elysia crispata morphotype clarki.</title>
        <authorList>
            <person name="Eastman K.E."/>
            <person name="Pendleton A.L."/>
            <person name="Shaikh M.A."/>
            <person name="Suttiyut T."/>
            <person name="Ogas R."/>
            <person name="Tomko P."/>
            <person name="Gavelis G."/>
            <person name="Widhalm J.R."/>
            <person name="Wisecaver J.H."/>
        </authorList>
    </citation>
    <scope>NUCLEOTIDE SEQUENCE</scope>
    <source>
        <strain evidence="4">ECLA1</strain>
    </source>
</reference>